<organism evidence="2 3">
    <name type="scientific">Aspergillus ellipticus CBS 707.79</name>
    <dbReference type="NCBI Taxonomy" id="1448320"/>
    <lineage>
        <taxon>Eukaryota</taxon>
        <taxon>Fungi</taxon>
        <taxon>Dikarya</taxon>
        <taxon>Ascomycota</taxon>
        <taxon>Pezizomycotina</taxon>
        <taxon>Eurotiomycetes</taxon>
        <taxon>Eurotiomycetidae</taxon>
        <taxon>Eurotiales</taxon>
        <taxon>Aspergillaceae</taxon>
        <taxon>Aspergillus</taxon>
        <taxon>Aspergillus subgen. Circumdati</taxon>
    </lineage>
</organism>
<feature type="region of interest" description="Disordered" evidence="1">
    <location>
        <begin position="76"/>
        <end position="105"/>
    </location>
</feature>
<keyword evidence="3" id="KW-1185">Reference proteome</keyword>
<feature type="region of interest" description="Disordered" evidence="1">
    <location>
        <begin position="37"/>
        <end position="57"/>
    </location>
</feature>
<dbReference type="EMBL" id="KZ825805">
    <property type="protein sequence ID" value="PYH99042.1"/>
    <property type="molecule type" value="Genomic_DNA"/>
</dbReference>
<name>A0A319F2N7_9EURO</name>
<reference evidence="2 3" key="1">
    <citation type="submission" date="2018-02" db="EMBL/GenBank/DDBJ databases">
        <title>The genomes of Aspergillus section Nigri reveals drivers in fungal speciation.</title>
        <authorList>
            <consortium name="DOE Joint Genome Institute"/>
            <person name="Vesth T.C."/>
            <person name="Nybo J."/>
            <person name="Theobald S."/>
            <person name="Brandl J."/>
            <person name="Frisvad J.C."/>
            <person name="Nielsen K.F."/>
            <person name="Lyhne E.K."/>
            <person name="Kogle M.E."/>
            <person name="Kuo A."/>
            <person name="Riley R."/>
            <person name="Clum A."/>
            <person name="Nolan M."/>
            <person name="Lipzen A."/>
            <person name="Salamov A."/>
            <person name="Henrissat B."/>
            <person name="Wiebenga A."/>
            <person name="De vries R.P."/>
            <person name="Grigoriev I.V."/>
            <person name="Mortensen U.H."/>
            <person name="Andersen M.R."/>
            <person name="Baker S.E."/>
        </authorList>
    </citation>
    <scope>NUCLEOTIDE SEQUENCE [LARGE SCALE GENOMIC DNA]</scope>
    <source>
        <strain evidence="2 3">CBS 707.79</strain>
    </source>
</reference>
<feature type="non-terminal residue" evidence="2">
    <location>
        <position position="1"/>
    </location>
</feature>
<evidence type="ECO:0000313" key="3">
    <source>
        <dbReference type="Proteomes" id="UP000247810"/>
    </source>
</evidence>
<dbReference type="AlphaFoldDB" id="A0A319F2N7"/>
<dbReference type="VEuPathDB" id="FungiDB:BO71DRAFT_314924"/>
<proteinExistence type="predicted"/>
<sequence length="193" mass="21310">LIYGEVFCRVEDYSKSKNRFSTTNNLRTHIQSHADFKKDNESVASDEKNKGGRVSQKTVDEAGKWYKSLFRGVNPVGSLEPTTPQDRSASAAPETPGTPSRTAISSYNGIKLIPGQYPLPMTKDGRKQNITVMRKLVPYLKGNVPCKSYTSTKECCKDINNCDNFLLFDCRKMGPAAATSNNKDTAGTDDDVI</sequence>
<evidence type="ECO:0000313" key="2">
    <source>
        <dbReference type="EMBL" id="PYH99042.1"/>
    </source>
</evidence>
<dbReference type="OrthoDB" id="4509242at2759"/>
<gene>
    <name evidence="2" type="ORF">BO71DRAFT_314924</name>
</gene>
<accession>A0A319F2N7</accession>
<evidence type="ECO:0000256" key="1">
    <source>
        <dbReference type="SAM" id="MobiDB-lite"/>
    </source>
</evidence>
<protein>
    <submittedName>
        <fullName evidence="2">Uncharacterized protein</fullName>
    </submittedName>
</protein>
<dbReference type="Proteomes" id="UP000247810">
    <property type="component" value="Unassembled WGS sequence"/>
</dbReference>
<feature type="compositionally biased region" description="Basic and acidic residues" evidence="1">
    <location>
        <begin position="37"/>
        <end position="50"/>
    </location>
</feature>